<dbReference type="Pfam" id="PF00571">
    <property type="entry name" value="CBS"/>
    <property type="match status" value="2"/>
</dbReference>
<dbReference type="SMART" id="SM00116">
    <property type="entry name" value="CBS"/>
    <property type="match status" value="1"/>
</dbReference>
<reference evidence="4" key="2">
    <citation type="submission" date="2023-04" db="EMBL/GenBank/DDBJ databases">
        <title>Genomic analysis of Lactococcus garvieae isolates.</title>
        <authorList>
            <person name="Zhanghang C."/>
        </authorList>
    </citation>
    <scope>NUCLEOTIDE SEQUENCE</scope>
    <source>
        <strain evidence="4">ZB-1</strain>
    </source>
</reference>
<sequence length="426" mass="47418">MSKHEEILTYIEKLDIGKQVSVRSIANRLKVADGTAYRAIKEAENRGLVAVNDRSGTVRVSVKGQKRNHKLTFGKIAEIASAEILGGHAGLEVEFSRFSIGAMQPESVKKFLMKNSLMIVGDRKDIQSMALHGQSAVLVTGGFDVDQDVIDYANEMGIPLMRATYDTFTVANRISHALANELIKKDIITVAEISHDHRPALREEDTVKDFMELMKRTNLSRFVVVNPHRVVVGVVSMRDIAHKSLDTQINKLMNYPAVAKQKMTVASISQKMIHEGYDIMPIVNKDYTYAGVVTKSEVLESLQRSQEESQVTHTFSEDMSSKISEKGSAYTVMVEPLMVNNVGNISSAALSEIVAIVVQRTLDKRRRRNVILESMNLNLMGTVAIDNLLEIYPKVINETRLGAVVDIEIYYVNNIIAKAVVNLQIT</sequence>
<dbReference type="EMBL" id="FOTJ01000001">
    <property type="protein sequence ID" value="SFL14130.1"/>
    <property type="molecule type" value="Genomic_DNA"/>
</dbReference>
<evidence type="ECO:0000256" key="1">
    <source>
        <dbReference type="ARBA" id="ARBA00023122"/>
    </source>
</evidence>
<protein>
    <submittedName>
        <fullName evidence="4">DRTGG domain-containing protein</fullName>
    </submittedName>
    <submittedName>
        <fullName evidence="5">Predicted transcriptional regulator containing CBS domains</fullName>
    </submittedName>
</protein>
<dbReference type="InterPro" id="IPR010766">
    <property type="entry name" value="DRTGG"/>
</dbReference>
<feature type="domain" description="CBS" evidence="3">
    <location>
        <begin position="193"/>
        <end position="252"/>
    </location>
</feature>
<gene>
    <name evidence="4" type="ORF">QHR29_03815</name>
    <name evidence="5" type="ORF">SAMN05216438_101492</name>
</gene>
<dbReference type="Proteomes" id="UP000181969">
    <property type="component" value="Unassembled WGS sequence"/>
</dbReference>
<proteinExistence type="predicted"/>
<dbReference type="PROSITE" id="PS51371">
    <property type="entry name" value="CBS"/>
    <property type="match status" value="1"/>
</dbReference>
<dbReference type="Proteomes" id="UP001157396">
    <property type="component" value="Unassembled WGS sequence"/>
</dbReference>
<dbReference type="SUPFAM" id="SSF75138">
    <property type="entry name" value="HprK N-terminal domain-like"/>
    <property type="match status" value="1"/>
</dbReference>
<accession>A0A1I4FA22</accession>
<dbReference type="PANTHER" id="PTHR43080:SF2">
    <property type="entry name" value="CBS DOMAIN-CONTAINING PROTEIN"/>
    <property type="match status" value="1"/>
</dbReference>
<dbReference type="Pfam" id="PF07085">
    <property type="entry name" value="DRTGG"/>
    <property type="match status" value="1"/>
</dbReference>
<dbReference type="OrthoDB" id="1790451at2"/>
<dbReference type="EMBL" id="JARYTV010000002">
    <property type="protein sequence ID" value="MDH7959596.1"/>
    <property type="molecule type" value="Genomic_DNA"/>
</dbReference>
<organism evidence="5 6">
    <name type="scientific">Lactococcus garvieae</name>
    <dbReference type="NCBI Taxonomy" id="1363"/>
    <lineage>
        <taxon>Bacteria</taxon>
        <taxon>Bacillati</taxon>
        <taxon>Bacillota</taxon>
        <taxon>Bacilli</taxon>
        <taxon>Lactobacillales</taxon>
        <taxon>Streptococcaceae</taxon>
        <taxon>Lactococcus</taxon>
    </lineage>
</organism>
<dbReference type="RefSeq" id="WP_003134104.1">
    <property type="nucleotide sequence ID" value="NZ_AP026069.1"/>
</dbReference>
<evidence type="ECO:0000313" key="5">
    <source>
        <dbReference type="EMBL" id="SFL14130.1"/>
    </source>
</evidence>
<dbReference type="InterPro" id="IPR051257">
    <property type="entry name" value="Diverse_CBS-Domain"/>
</dbReference>
<dbReference type="AlphaFoldDB" id="A0A1I4FA22"/>
<keyword evidence="1 2" id="KW-0129">CBS domain</keyword>
<name>A0A1I4FA22_9LACT</name>
<dbReference type="Gene3D" id="3.10.580.10">
    <property type="entry name" value="CBS-domain"/>
    <property type="match status" value="1"/>
</dbReference>
<evidence type="ECO:0000259" key="3">
    <source>
        <dbReference type="PROSITE" id="PS51371"/>
    </source>
</evidence>
<dbReference type="InterPro" id="IPR000644">
    <property type="entry name" value="CBS_dom"/>
</dbReference>
<reference evidence="5 6" key="1">
    <citation type="submission" date="2016-10" db="EMBL/GenBank/DDBJ databases">
        <authorList>
            <person name="de Groot N.N."/>
        </authorList>
    </citation>
    <scope>NUCLEOTIDE SEQUENCE [LARGE SCALE GENOMIC DNA]</scope>
    <source>
        <strain evidence="5 6">M79</strain>
    </source>
</reference>
<evidence type="ECO:0000313" key="4">
    <source>
        <dbReference type="EMBL" id="MDH7959596.1"/>
    </source>
</evidence>
<dbReference type="Gene3D" id="3.40.1390.20">
    <property type="entry name" value="HprK N-terminal domain-like"/>
    <property type="match status" value="1"/>
</dbReference>
<dbReference type="PANTHER" id="PTHR43080">
    <property type="entry name" value="CBS DOMAIN-CONTAINING PROTEIN CBSX3, MITOCHONDRIAL"/>
    <property type="match status" value="1"/>
</dbReference>
<evidence type="ECO:0000256" key="2">
    <source>
        <dbReference type="PROSITE-ProRule" id="PRU00703"/>
    </source>
</evidence>
<dbReference type="InterPro" id="IPR028979">
    <property type="entry name" value="Ser_kin/Pase_Hpr-like_N_sf"/>
</dbReference>
<dbReference type="SUPFAM" id="SSF54631">
    <property type="entry name" value="CBS-domain pair"/>
    <property type="match status" value="1"/>
</dbReference>
<evidence type="ECO:0000313" key="6">
    <source>
        <dbReference type="Proteomes" id="UP000181969"/>
    </source>
</evidence>
<dbReference type="InterPro" id="IPR046342">
    <property type="entry name" value="CBS_dom_sf"/>
</dbReference>